<dbReference type="CDD" id="cd03469">
    <property type="entry name" value="Rieske_RO_Alpha_N"/>
    <property type="match status" value="1"/>
</dbReference>
<proteinExistence type="predicted"/>
<keyword evidence="3" id="KW-0479">Metal-binding</keyword>
<dbReference type="Pfam" id="PF00355">
    <property type="entry name" value="Rieske"/>
    <property type="match status" value="1"/>
</dbReference>
<comment type="cofactor">
    <cofactor evidence="1">
        <name>Fe cation</name>
        <dbReference type="ChEBI" id="CHEBI:24875"/>
    </cofactor>
</comment>
<dbReference type="PANTHER" id="PTHR43756:SF5">
    <property type="entry name" value="CHOLINE MONOOXYGENASE, CHLOROPLASTIC"/>
    <property type="match status" value="1"/>
</dbReference>
<accession>A0A381VPZ2</accession>
<dbReference type="PANTHER" id="PTHR43756">
    <property type="entry name" value="CHOLINE MONOOXYGENASE, CHLOROPLASTIC"/>
    <property type="match status" value="1"/>
</dbReference>
<dbReference type="InterPro" id="IPR036922">
    <property type="entry name" value="Rieske_2Fe-2S_sf"/>
</dbReference>
<dbReference type="CDD" id="cd00680">
    <property type="entry name" value="RHO_alpha_C"/>
    <property type="match status" value="1"/>
</dbReference>
<dbReference type="PROSITE" id="PS51296">
    <property type="entry name" value="RIESKE"/>
    <property type="match status" value="1"/>
</dbReference>
<keyword evidence="4" id="KW-0560">Oxidoreductase</keyword>
<dbReference type="InterPro" id="IPR017941">
    <property type="entry name" value="Rieske_2Fe-2S"/>
</dbReference>
<evidence type="ECO:0000256" key="1">
    <source>
        <dbReference type="ARBA" id="ARBA00001962"/>
    </source>
</evidence>
<dbReference type="Gene3D" id="2.102.10.10">
    <property type="entry name" value="Rieske [2Fe-2S] iron-sulphur domain"/>
    <property type="match status" value="1"/>
</dbReference>
<dbReference type="Pfam" id="PF00848">
    <property type="entry name" value="Ring_hydroxyl_A"/>
    <property type="match status" value="1"/>
</dbReference>
<dbReference type="InterPro" id="IPR001663">
    <property type="entry name" value="Rng_hydr_dOase-A"/>
</dbReference>
<evidence type="ECO:0000256" key="5">
    <source>
        <dbReference type="ARBA" id="ARBA00023004"/>
    </source>
</evidence>
<evidence type="ECO:0000259" key="7">
    <source>
        <dbReference type="PROSITE" id="PS51296"/>
    </source>
</evidence>
<keyword evidence="5" id="KW-0408">Iron</keyword>
<organism evidence="8">
    <name type="scientific">marine metagenome</name>
    <dbReference type="NCBI Taxonomy" id="408172"/>
    <lineage>
        <taxon>unclassified sequences</taxon>
        <taxon>metagenomes</taxon>
        <taxon>ecological metagenomes</taxon>
    </lineage>
</organism>
<evidence type="ECO:0000256" key="2">
    <source>
        <dbReference type="ARBA" id="ARBA00022714"/>
    </source>
</evidence>
<dbReference type="Gene3D" id="3.90.380.10">
    <property type="entry name" value="Naphthalene 1,2-dioxygenase Alpha Subunit, Chain A, domain 1"/>
    <property type="match status" value="2"/>
</dbReference>
<evidence type="ECO:0000313" key="8">
    <source>
        <dbReference type="EMBL" id="SVA41603.1"/>
    </source>
</evidence>
<gene>
    <name evidence="8" type="ORF">METZ01_LOCUS94457</name>
</gene>
<evidence type="ECO:0000256" key="4">
    <source>
        <dbReference type="ARBA" id="ARBA00023002"/>
    </source>
</evidence>
<dbReference type="SUPFAM" id="SSF55961">
    <property type="entry name" value="Bet v1-like"/>
    <property type="match status" value="1"/>
</dbReference>
<keyword evidence="2" id="KW-0001">2Fe-2S</keyword>
<dbReference type="GO" id="GO:0051537">
    <property type="term" value="F:2 iron, 2 sulfur cluster binding"/>
    <property type="evidence" value="ECO:0007669"/>
    <property type="project" value="UniProtKB-KW"/>
</dbReference>
<dbReference type="EMBL" id="UINC01009270">
    <property type="protein sequence ID" value="SVA41603.1"/>
    <property type="molecule type" value="Genomic_DNA"/>
</dbReference>
<dbReference type="GO" id="GO:0005506">
    <property type="term" value="F:iron ion binding"/>
    <property type="evidence" value="ECO:0007669"/>
    <property type="project" value="InterPro"/>
</dbReference>
<name>A0A381VPZ2_9ZZZZ</name>
<dbReference type="GO" id="GO:0016491">
    <property type="term" value="F:oxidoreductase activity"/>
    <property type="evidence" value="ECO:0007669"/>
    <property type="project" value="UniProtKB-KW"/>
</dbReference>
<sequence>MSLTDREYSFVTKPIDVALGLPNRAYTDNSFLSSEYEKVFGCNWIGIAFEQDIAESGDMFPVIAAGQPLLVVRGQDNQVRVFHNVCRHRGAKLLDKPCSKKRHIVCPYHAWSYSLEGILKSTPNFSGPKNHNHPTLEEGTQNLVEVRSGIWNHVVMVNLSGDSIPLRDWTARLDEHWAAFDIANMAPGGGMAFDFDSNWKLVLENYLESYHLPKVHPVLNSFSPLEDHELVVDEIFMGQLSLNYRPSDGGNVLPRFPNLPEDRQATGEYLLLFPSLMVSVTPDHYRVTIVTPISAGVTHQRWQFYFVGSESCEEQYADARESVVTRVASYTKEDIEILERLQAGRSSSGYDGGRFSPFHEITTHHFQKLVARS</sequence>
<dbReference type="InterPro" id="IPR015879">
    <property type="entry name" value="Ring_hydroxy_dOase_asu_C_dom"/>
</dbReference>
<dbReference type="AlphaFoldDB" id="A0A381VPZ2"/>
<protein>
    <recommendedName>
        <fullName evidence="7">Rieske domain-containing protein</fullName>
    </recommendedName>
</protein>
<keyword evidence="6" id="KW-0411">Iron-sulfur</keyword>
<reference evidence="8" key="1">
    <citation type="submission" date="2018-05" db="EMBL/GenBank/DDBJ databases">
        <authorList>
            <person name="Lanie J.A."/>
            <person name="Ng W.-L."/>
            <person name="Kazmierczak K.M."/>
            <person name="Andrzejewski T.M."/>
            <person name="Davidsen T.M."/>
            <person name="Wayne K.J."/>
            <person name="Tettelin H."/>
            <person name="Glass J.I."/>
            <person name="Rusch D."/>
            <person name="Podicherti R."/>
            <person name="Tsui H.-C.T."/>
            <person name="Winkler M.E."/>
        </authorList>
    </citation>
    <scope>NUCLEOTIDE SEQUENCE</scope>
</reference>
<feature type="domain" description="Rieske" evidence="7">
    <location>
        <begin position="44"/>
        <end position="144"/>
    </location>
</feature>
<evidence type="ECO:0000256" key="3">
    <source>
        <dbReference type="ARBA" id="ARBA00022723"/>
    </source>
</evidence>
<evidence type="ECO:0000256" key="6">
    <source>
        <dbReference type="ARBA" id="ARBA00023014"/>
    </source>
</evidence>
<dbReference type="SUPFAM" id="SSF50022">
    <property type="entry name" value="ISP domain"/>
    <property type="match status" value="1"/>
</dbReference>
<feature type="non-terminal residue" evidence="8">
    <location>
        <position position="373"/>
    </location>
</feature>
<dbReference type="PRINTS" id="PR00090">
    <property type="entry name" value="RNGDIOXGNASE"/>
</dbReference>